<dbReference type="EMBL" id="CM008047">
    <property type="protein sequence ID" value="PAN10691.1"/>
    <property type="molecule type" value="Genomic_DNA"/>
</dbReference>
<feature type="transmembrane region" description="Helical" evidence="1">
    <location>
        <begin position="37"/>
        <end position="54"/>
    </location>
</feature>
<accession>A0A2S3GXW7</accession>
<proteinExistence type="predicted"/>
<protein>
    <submittedName>
        <fullName evidence="2">Uncharacterized protein</fullName>
    </submittedName>
</protein>
<dbReference type="Gramene" id="PAN10691">
    <property type="protein sequence ID" value="PAN10691"/>
    <property type="gene ID" value="PAHAL_2G111100"/>
</dbReference>
<dbReference type="Proteomes" id="UP000243499">
    <property type="component" value="Chromosome 2"/>
</dbReference>
<gene>
    <name evidence="2" type="ORF">PAHAL_2G111100</name>
</gene>
<feature type="transmembrane region" description="Helical" evidence="1">
    <location>
        <begin position="12"/>
        <end position="30"/>
    </location>
</feature>
<evidence type="ECO:0000256" key="1">
    <source>
        <dbReference type="SAM" id="Phobius"/>
    </source>
</evidence>
<feature type="transmembrane region" description="Helical" evidence="1">
    <location>
        <begin position="140"/>
        <end position="164"/>
    </location>
</feature>
<keyword evidence="1" id="KW-0812">Transmembrane</keyword>
<evidence type="ECO:0000313" key="2">
    <source>
        <dbReference type="EMBL" id="PAN10691.1"/>
    </source>
</evidence>
<feature type="transmembrane region" description="Helical" evidence="1">
    <location>
        <begin position="171"/>
        <end position="192"/>
    </location>
</feature>
<name>A0A2S3GXW7_9POAL</name>
<feature type="transmembrane region" description="Helical" evidence="1">
    <location>
        <begin position="115"/>
        <end position="134"/>
    </location>
</feature>
<keyword evidence="1" id="KW-0472">Membrane</keyword>
<organism evidence="2">
    <name type="scientific">Panicum hallii</name>
    <dbReference type="NCBI Taxonomy" id="206008"/>
    <lineage>
        <taxon>Eukaryota</taxon>
        <taxon>Viridiplantae</taxon>
        <taxon>Streptophyta</taxon>
        <taxon>Embryophyta</taxon>
        <taxon>Tracheophyta</taxon>
        <taxon>Spermatophyta</taxon>
        <taxon>Magnoliopsida</taxon>
        <taxon>Liliopsida</taxon>
        <taxon>Poales</taxon>
        <taxon>Poaceae</taxon>
        <taxon>PACMAD clade</taxon>
        <taxon>Panicoideae</taxon>
        <taxon>Panicodae</taxon>
        <taxon>Paniceae</taxon>
        <taxon>Panicinae</taxon>
        <taxon>Panicum</taxon>
        <taxon>Panicum sect. Panicum</taxon>
    </lineage>
</organism>
<reference evidence="2" key="1">
    <citation type="submission" date="2018-04" db="EMBL/GenBank/DDBJ databases">
        <title>WGS assembly of Panicum hallii.</title>
        <authorList>
            <person name="Lovell J."/>
            <person name="Jenkins J."/>
            <person name="Lowry D."/>
            <person name="Mamidi S."/>
            <person name="Sreedasyam A."/>
            <person name="Weng X."/>
            <person name="Barry K."/>
            <person name="Bonette J."/>
            <person name="Campitelli B."/>
            <person name="Daum C."/>
            <person name="Gordon S."/>
            <person name="Gould B."/>
            <person name="Lipzen A."/>
            <person name="Macqueen A."/>
            <person name="Palacio-Mejia J."/>
            <person name="Plott C."/>
            <person name="Shakirov E."/>
            <person name="Shu S."/>
            <person name="Yoshinaga Y."/>
            <person name="Zane M."/>
            <person name="Rokhsar D."/>
            <person name="Grimwood J."/>
            <person name="Schmutz J."/>
            <person name="Juenger T."/>
        </authorList>
    </citation>
    <scope>NUCLEOTIDE SEQUENCE [LARGE SCALE GENOMIC DNA]</scope>
    <source>
        <strain evidence="2">FIL2</strain>
    </source>
</reference>
<feature type="transmembrane region" description="Helical" evidence="1">
    <location>
        <begin position="74"/>
        <end position="95"/>
    </location>
</feature>
<keyword evidence="1" id="KW-1133">Transmembrane helix</keyword>
<dbReference type="AlphaFoldDB" id="A0A2S3GXW7"/>
<sequence length="195" mass="21056">MDAADAELLEALVIMFTVITSGLLVIMAVFRIPRHFSALPSVLAAFVAWGLIRVKMLNFSLQRAGRLDQMFSLMQIHLLEIASFLMLLLILLFSIRPDRPNYVQGMFRHLASSSVPLFAAGLAITGYGMGVFFAGAAPTAFFHGGGLGVHFITLGLLVVIAGVWSHRGRAGHLAGVPLIVYILMLLGATYAAGDW</sequence>